<dbReference type="AlphaFoldDB" id="A0A0E9SIU8"/>
<proteinExistence type="predicted"/>
<sequence>MILCDKQCFSCVLCLCGVKGHLLCVLL</sequence>
<evidence type="ECO:0000313" key="1">
    <source>
        <dbReference type="EMBL" id="JAH40423.1"/>
    </source>
</evidence>
<dbReference type="EMBL" id="GBXM01068154">
    <property type="protein sequence ID" value="JAH40423.1"/>
    <property type="molecule type" value="Transcribed_RNA"/>
</dbReference>
<organism evidence="1">
    <name type="scientific">Anguilla anguilla</name>
    <name type="common">European freshwater eel</name>
    <name type="synonym">Muraena anguilla</name>
    <dbReference type="NCBI Taxonomy" id="7936"/>
    <lineage>
        <taxon>Eukaryota</taxon>
        <taxon>Metazoa</taxon>
        <taxon>Chordata</taxon>
        <taxon>Craniata</taxon>
        <taxon>Vertebrata</taxon>
        <taxon>Euteleostomi</taxon>
        <taxon>Actinopterygii</taxon>
        <taxon>Neopterygii</taxon>
        <taxon>Teleostei</taxon>
        <taxon>Anguilliformes</taxon>
        <taxon>Anguillidae</taxon>
        <taxon>Anguilla</taxon>
    </lineage>
</organism>
<reference evidence="1" key="2">
    <citation type="journal article" date="2015" name="Fish Shellfish Immunol.">
        <title>Early steps in the European eel (Anguilla anguilla)-Vibrio vulnificus interaction in the gills: Role of the RtxA13 toxin.</title>
        <authorList>
            <person name="Callol A."/>
            <person name="Pajuelo D."/>
            <person name="Ebbesson L."/>
            <person name="Teles M."/>
            <person name="MacKenzie S."/>
            <person name="Amaro C."/>
        </authorList>
    </citation>
    <scope>NUCLEOTIDE SEQUENCE</scope>
</reference>
<name>A0A0E9SIU8_ANGAN</name>
<reference evidence="1" key="1">
    <citation type="submission" date="2014-11" db="EMBL/GenBank/DDBJ databases">
        <authorList>
            <person name="Amaro Gonzalez C."/>
        </authorList>
    </citation>
    <scope>NUCLEOTIDE SEQUENCE</scope>
</reference>
<accession>A0A0E9SIU8</accession>
<protein>
    <submittedName>
        <fullName evidence="1">Uncharacterized protein</fullName>
    </submittedName>
</protein>